<dbReference type="InterPro" id="IPR020476">
    <property type="entry name" value="Nudix_hydrolase"/>
</dbReference>
<keyword evidence="3" id="KW-0515">Mutator protein</keyword>
<evidence type="ECO:0000313" key="21">
    <source>
        <dbReference type="Proteomes" id="UP000256561"/>
    </source>
</evidence>
<keyword evidence="5 18" id="KW-0479">Metal-binding</keyword>
<evidence type="ECO:0000256" key="3">
    <source>
        <dbReference type="ARBA" id="ARBA00022457"/>
    </source>
</evidence>
<feature type="binding site" evidence="17">
    <location>
        <position position="22"/>
    </location>
    <ligand>
        <name>8-oxo-dGTP</name>
        <dbReference type="ChEBI" id="CHEBI:77896"/>
    </ligand>
</feature>
<evidence type="ECO:0000256" key="9">
    <source>
        <dbReference type="ARBA" id="ARBA00023204"/>
    </source>
</evidence>
<dbReference type="PANTHER" id="PTHR47707">
    <property type="entry name" value="8-OXO-DGTP DIPHOSPHATASE"/>
    <property type="match status" value="1"/>
</dbReference>
<feature type="binding site" evidence="18">
    <location>
        <position position="36"/>
    </location>
    <ligand>
        <name>Mg(2+)</name>
        <dbReference type="ChEBI" id="CHEBI:18420"/>
    </ligand>
</feature>
<gene>
    <name evidence="20" type="primary">mutT</name>
    <name evidence="20" type="ORF">DXV75_01005</name>
</gene>
<dbReference type="EMBL" id="QRHA01000001">
    <property type="protein sequence ID" value="RDV29076.1"/>
    <property type="molecule type" value="Genomic_DNA"/>
</dbReference>
<dbReference type="Proteomes" id="UP000256561">
    <property type="component" value="Unassembled WGS sequence"/>
</dbReference>
<feature type="binding site" evidence="17">
    <location>
        <position position="27"/>
    </location>
    <ligand>
        <name>8-oxo-dGTP</name>
        <dbReference type="ChEBI" id="CHEBI:77896"/>
    </ligand>
</feature>
<keyword evidence="7" id="KW-0378">Hydrolase</keyword>
<evidence type="ECO:0000259" key="19">
    <source>
        <dbReference type="PROSITE" id="PS51462"/>
    </source>
</evidence>
<comment type="cofactor">
    <cofactor evidence="1 18">
        <name>Mg(2+)</name>
        <dbReference type="ChEBI" id="CHEBI:18420"/>
    </cofactor>
</comment>
<dbReference type="EC" id="3.6.1.55" evidence="12"/>
<dbReference type="NCBIfam" id="TIGR00586">
    <property type="entry name" value="mutt"/>
    <property type="match status" value="1"/>
</dbReference>
<feature type="domain" description="Nudix hydrolase" evidence="19">
    <location>
        <begin position="1"/>
        <end position="127"/>
    </location>
</feature>
<comment type="caution">
    <text evidence="20">The sequence shown here is derived from an EMBL/GenBank/DDBJ whole genome shotgun (WGS) entry which is preliminary data.</text>
</comment>
<proteinExistence type="inferred from homology"/>
<feature type="binding site" evidence="18">
    <location>
        <position position="56"/>
    </location>
    <ligand>
        <name>Mg(2+)</name>
        <dbReference type="ChEBI" id="CHEBI:18420"/>
    </ligand>
</feature>
<keyword evidence="8 18" id="KW-0460">Magnesium</keyword>
<evidence type="ECO:0000256" key="12">
    <source>
        <dbReference type="ARBA" id="ARBA00038905"/>
    </source>
</evidence>
<keyword evidence="21" id="KW-1185">Reference proteome</keyword>
<feature type="binding site" evidence="17">
    <location>
        <position position="118"/>
    </location>
    <ligand>
        <name>8-oxo-dGTP</name>
        <dbReference type="ChEBI" id="CHEBI:77896"/>
    </ligand>
</feature>
<dbReference type="RefSeq" id="WP_115591366.1">
    <property type="nucleotide sequence ID" value="NZ_QRHA01000001.1"/>
</dbReference>
<dbReference type="SUPFAM" id="SSF55811">
    <property type="entry name" value="Nudix"/>
    <property type="match status" value="1"/>
</dbReference>
<dbReference type="GO" id="GO:0006260">
    <property type="term" value="P:DNA replication"/>
    <property type="evidence" value="ECO:0007669"/>
    <property type="project" value="UniProtKB-KW"/>
</dbReference>
<dbReference type="InterPro" id="IPR020084">
    <property type="entry name" value="NUDIX_hydrolase_CS"/>
</dbReference>
<comment type="catalytic activity">
    <reaction evidence="11">
        <text>8-oxo-GTP + H2O = 8-oxo-GMP + diphosphate + H(+)</text>
        <dbReference type="Rhea" id="RHEA:67616"/>
        <dbReference type="ChEBI" id="CHEBI:15377"/>
        <dbReference type="ChEBI" id="CHEBI:15378"/>
        <dbReference type="ChEBI" id="CHEBI:33019"/>
        <dbReference type="ChEBI" id="CHEBI:143553"/>
        <dbReference type="ChEBI" id="CHEBI:145694"/>
    </reaction>
</comment>
<evidence type="ECO:0000256" key="16">
    <source>
        <dbReference type="ARBA" id="ARBA00042798"/>
    </source>
</evidence>
<dbReference type="InterPro" id="IPR015797">
    <property type="entry name" value="NUDIX_hydrolase-like_dom_sf"/>
</dbReference>
<evidence type="ECO:0000256" key="8">
    <source>
        <dbReference type="ARBA" id="ARBA00022842"/>
    </source>
</evidence>
<dbReference type="PROSITE" id="PS00893">
    <property type="entry name" value="NUDIX_BOX"/>
    <property type="match status" value="1"/>
</dbReference>
<dbReference type="GO" id="GO:0044716">
    <property type="term" value="F:8-oxo-GDP phosphatase activity"/>
    <property type="evidence" value="ECO:0007669"/>
    <property type="project" value="TreeGrafter"/>
</dbReference>
<dbReference type="Pfam" id="PF14815">
    <property type="entry name" value="NUDIX_4"/>
    <property type="match status" value="1"/>
</dbReference>
<dbReference type="OrthoDB" id="9810648at2"/>
<dbReference type="GO" id="GO:0046872">
    <property type="term" value="F:metal ion binding"/>
    <property type="evidence" value="ECO:0007669"/>
    <property type="project" value="UniProtKB-KW"/>
</dbReference>
<dbReference type="AlphaFoldDB" id="A0A3D8MEN3"/>
<evidence type="ECO:0000256" key="10">
    <source>
        <dbReference type="ARBA" id="ARBA00035861"/>
    </source>
</evidence>
<evidence type="ECO:0000256" key="1">
    <source>
        <dbReference type="ARBA" id="ARBA00001946"/>
    </source>
</evidence>
<dbReference type="InterPro" id="IPR047127">
    <property type="entry name" value="MutT-like"/>
</dbReference>
<dbReference type="CDD" id="cd03425">
    <property type="entry name" value="NUDIX_MutT_NudA_like"/>
    <property type="match status" value="1"/>
</dbReference>
<evidence type="ECO:0000256" key="5">
    <source>
        <dbReference type="ARBA" id="ARBA00022723"/>
    </source>
</evidence>
<evidence type="ECO:0000256" key="6">
    <source>
        <dbReference type="ARBA" id="ARBA00022763"/>
    </source>
</evidence>
<evidence type="ECO:0000256" key="2">
    <source>
        <dbReference type="ARBA" id="ARBA00005582"/>
    </source>
</evidence>
<dbReference type="Gene3D" id="3.90.79.10">
    <property type="entry name" value="Nucleoside Triphosphate Pyrophosphohydrolase"/>
    <property type="match status" value="1"/>
</dbReference>
<accession>A0A3D8MEN3</accession>
<dbReference type="GO" id="GO:0006281">
    <property type="term" value="P:DNA repair"/>
    <property type="evidence" value="ECO:0007669"/>
    <property type="project" value="UniProtKB-KW"/>
</dbReference>
<dbReference type="PROSITE" id="PS51462">
    <property type="entry name" value="NUDIX"/>
    <property type="match status" value="1"/>
</dbReference>
<organism evidence="20 21">
    <name type="scientific">Alteromonas aestuariivivens</name>
    <dbReference type="NCBI Taxonomy" id="1938339"/>
    <lineage>
        <taxon>Bacteria</taxon>
        <taxon>Pseudomonadati</taxon>
        <taxon>Pseudomonadota</taxon>
        <taxon>Gammaproteobacteria</taxon>
        <taxon>Alteromonadales</taxon>
        <taxon>Alteromonadaceae</taxon>
        <taxon>Alteromonas/Salinimonas group</taxon>
        <taxon>Alteromonas</taxon>
    </lineage>
</organism>
<dbReference type="GO" id="GO:0008413">
    <property type="term" value="F:8-oxo-7,8-dihydroguanosine triphosphate pyrophosphatase activity"/>
    <property type="evidence" value="ECO:0007669"/>
    <property type="project" value="InterPro"/>
</dbReference>
<evidence type="ECO:0000256" key="17">
    <source>
        <dbReference type="PIRSR" id="PIRSR603561-1"/>
    </source>
</evidence>
<protein>
    <recommendedName>
        <fullName evidence="13">8-oxo-dGTP diphosphatase</fullName>
        <ecNumber evidence="12">3.6.1.55</ecNumber>
    </recommendedName>
    <alternativeName>
        <fullName evidence="16">7,8-dihydro-8-oxoguanine-triphosphatase</fullName>
    </alternativeName>
    <alternativeName>
        <fullName evidence="15">Mutator protein MutT</fullName>
    </alternativeName>
    <alternativeName>
        <fullName evidence="14">dGTP pyrophosphohydrolase</fullName>
    </alternativeName>
</protein>
<name>A0A3D8MEN3_9ALTE</name>
<comment type="similarity">
    <text evidence="2">Belongs to the Nudix hydrolase family.</text>
</comment>
<dbReference type="PRINTS" id="PR00502">
    <property type="entry name" value="NUDIXFAMILY"/>
</dbReference>
<comment type="catalytic activity">
    <reaction evidence="10">
        <text>8-oxo-dGTP + H2O = 8-oxo-dGMP + diphosphate + H(+)</text>
        <dbReference type="Rhea" id="RHEA:31575"/>
        <dbReference type="ChEBI" id="CHEBI:15377"/>
        <dbReference type="ChEBI" id="CHEBI:15378"/>
        <dbReference type="ChEBI" id="CHEBI:33019"/>
        <dbReference type="ChEBI" id="CHEBI:63224"/>
        <dbReference type="ChEBI" id="CHEBI:77896"/>
        <dbReference type="EC" id="3.6.1.55"/>
    </reaction>
</comment>
<dbReference type="InterPro" id="IPR029119">
    <property type="entry name" value="MutY_C"/>
</dbReference>
<keyword evidence="4" id="KW-0235">DNA replication</keyword>
<dbReference type="InterPro" id="IPR003561">
    <property type="entry name" value="Mutator_MutT"/>
</dbReference>
<evidence type="ECO:0000313" key="20">
    <source>
        <dbReference type="EMBL" id="RDV29076.1"/>
    </source>
</evidence>
<dbReference type="GO" id="GO:0035539">
    <property type="term" value="F:8-oxo-7,8-dihydrodeoxyguanosine triphosphate pyrophosphatase activity"/>
    <property type="evidence" value="ECO:0007669"/>
    <property type="project" value="UniProtKB-EC"/>
</dbReference>
<evidence type="ECO:0000256" key="7">
    <source>
        <dbReference type="ARBA" id="ARBA00022801"/>
    </source>
</evidence>
<evidence type="ECO:0000256" key="18">
    <source>
        <dbReference type="PIRSR" id="PIRSR603561-2"/>
    </source>
</evidence>
<feature type="binding site" evidence="17">
    <location>
        <begin position="33"/>
        <end position="36"/>
    </location>
    <ligand>
        <name>8-oxo-dGTP</name>
        <dbReference type="ChEBI" id="CHEBI:77896"/>
    </ligand>
</feature>
<evidence type="ECO:0000256" key="11">
    <source>
        <dbReference type="ARBA" id="ARBA00036904"/>
    </source>
</evidence>
<dbReference type="FunFam" id="3.90.79.10:FF:000014">
    <property type="entry name" value="8-oxo-dGTP diphosphatase MutT"/>
    <property type="match status" value="1"/>
</dbReference>
<evidence type="ECO:0000256" key="4">
    <source>
        <dbReference type="ARBA" id="ARBA00022705"/>
    </source>
</evidence>
<evidence type="ECO:0000256" key="14">
    <source>
        <dbReference type="ARBA" id="ARBA00041592"/>
    </source>
</evidence>
<keyword evidence="6" id="KW-0227">DNA damage</keyword>
<keyword evidence="9" id="KW-0234">DNA repair</keyword>
<dbReference type="InterPro" id="IPR000086">
    <property type="entry name" value="NUDIX_hydrolase_dom"/>
</dbReference>
<evidence type="ECO:0000256" key="13">
    <source>
        <dbReference type="ARBA" id="ARBA00040794"/>
    </source>
</evidence>
<reference evidence="21" key="1">
    <citation type="submission" date="2018-08" db="EMBL/GenBank/DDBJ databases">
        <authorList>
            <person name="Zhang J."/>
            <person name="Du Z.-J."/>
        </authorList>
    </citation>
    <scope>NUCLEOTIDE SEQUENCE [LARGE SCALE GENOMIC DNA]</scope>
    <source>
        <strain evidence="21">KCTC 52655</strain>
    </source>
</reference>
<dbReference type="GO" id="GO:0044715">
    <property type="term" value="F:8-oxo-dGDP phosphatase activity"/>
    <property type="evidence" value="ECO:0007669"/>
    <property type="project" value="TreeGrafter"/>
</dbReference>
<evidence type="ECO:0000256" key="15">
    <source>
        <dbReference type="ARBA" id="ARBA00041979"/>
    </source>
</evidence>
<dbReference type="PANTHER" id="PTHR47707:SF1">
    <property type="entry name" value="NUDIX HYDROLASE FAMILY PROTEIN"/>
    <property type="match status" value="1"/>
</dbReference>
<sequence length="129" mass="14448">MKEVHVAVGVILKDGNVFVCLRPQQVHQGGKWEFPGGKVDAGETVEEALTRELAEEIGITVEASQPFMVIQHDYGDKRVRLDIHTVTGFVGEPYGREGQRSRWCPVKELLESDFPEANRAIIQHLQNAL</sequence>